<evidence type="ECO:0008006" key="3">
    <source>
        <dbReference type="Google" id="ProtNLM"/>
    </source>
</evidence>
<dbReference type="Proteomes" id="UP000217257">
    <property type="component" value="Chromosome"/>
</dbReference>
<sequence length="280" mass="32173">MRSSPLIRALSRQACRSALARSARRLDEEEMRRPAMVFAPHPDDETLGCGGTILLKRRLDVPVRIVFVTDGSGSHPELLPPEELREVRAREALEASELLGVDASRVHLLGFPDRYLLEHREEAISRVVALLEEHRPEQLFVPYAAGENPDHGSTCLIVHEALRRVNRPVTVFEYAVWSWRYWPHVRRDGALWDPRTWVRNTASTVRGLVRSSAFRTCVNVHEVLAGKRAALARHTSQLERRHGDPRWVTLRDVDGGEFLECFFDGFEFYRRIDFNPRPIS</sequence>
<name>A0A250JH41_9BACT</name>
<dbReference type="PANTHER" id="PTHR12993">
    <property type="entry name" value="N-ACETYLGLUCOSAMINYL-PHOSPHATIDYLINOSITOL DE-N-ACETYLASE-RELATED"/>
    <property type="match status" value="1"/>
</dbReference>
<dbReference type="KEGG" id="cfus:CYFUS_008281"/>
<reference evidence="1 2" key="1">
    <citation type="submission" date="2017-06" db="EMBL/GenBank/DDBJ databases">
        <title>Sequencing and comparative analysis of myxobacterial genomes.</title>
        <authorList>
            <person name="Rupp O."/>
            <person name="Goesmann A."/>
            <person name="Sogaard-Andersen L."/>
        </authorList>
    </citation>
    <scope>NUCLEOTIDE SEQUENCE [LARGE SCALE GENOMIC DNA]</scope>
    <source>
        <strain evidence="1 2">DSM 52655</strain>
    </source>
</reference>
<dbReference type="SUPFAM" id="SSF102588">
    <property type="entry name" value="LmbE-like"/>
    <property type="match status" value="1"/>
</dbReference>
<dbReference type="Gene3D" id="3.40.50.10320">
    <property type="entry name" value="LmbE-like"/>
    <property type="match status" value="1"/>
</dbReference>
<protein>
    <recommendedName>
        <fullName evidence="3">PIG-L family deacetylase</fullName>
    </recommendedName>
</protein>
<dbReference type="AlphaFoldDB" id="A0A250JH41"/>
<evidence type="ECO:0000313" key="1">
    <source>
        <dbReference type="EMBL" id="ATB42802.1"/>
    </source>
</evidence>
<accession>A0A250JH41</accession>
<gene>
    <name evidence="1" type="ORF">CYFUS_008281</name>
</gene>
<proteinExistence type="predicted"/>
<dbReference type="RefSeq" id="WP_198316321.1">
    <property type="nucleotide sequence ID" value="NZ_CP022098.1"/>
</dbReference>
<dbReference type="EMBL" id="CP022098">
    <property type="protein sequence ID" value="ATB42802.1"/>
    <property type="molecule type" value="Genomic_DNA"/>
</dbReference>
<dbReference type="InterPro" id="IPR003737">
    <property type="entry name" value="GlcNAc_PI_deacetylase-related"/>
</dbReference>
<dbReference type="PANTHER" id="PTHR12993:SF29">
    <property type="entry name" value="BLR3841 PROTEIN"/>
    <property type="match status" value="1"/>
</dbReference>
<dbReference type="Pfam" id="PF02585">
    <property type="entry name" value="PIG-L"/>
    <property type="match status" value="1"/>
</dbReference>
<organism evidence="1 2">
    <name type="scientific">Cystobacter fuscus</name>
    <dbReference type="NCBI Taxonomy" id="43"/>
    <lineage>
        <taxon>Bacteria</taxon>
        <taxon>Pseudomonadati</taxon>
        <taxon>Myxococcota</taxon>
        <taxon>Myxococcia</taxon>
        <taxon>Myxococcales</taxon>
        <taxon>Cystobacterineae</taxon>
        <taxon>Archangiaceae</taxon>
        <taxon>Cystobacter</taxon>
    </lineage>
</organism>
<dbReference type="InterPro" id="IPR024078">
    <property type="entry name" value="LmbE-like_dom_sf"/>
</dbReference>
<evidence type="ECO:0000313" key="2">
    <source>
        <dbReference type="Proteomes" id="UP000217257"/>
    </source>
</evidence>
<dbReference type="GO" id="GO:0016811">
    <property type="term" value="F:hydrolase activity, acting on carbon-nitrogen (but not peptide) bonds, in linear amides"/>
    <property type="evidence" value="ECO:0007669"/>
    <property type="project" value="TreeGrafter"/>
</dbReference>